<proteinExistence type="predicted"/>
<feature type="transmembrane region" description="Helical" evidence="6">
    <location>
        <begin position="41"/>
        <end position="60"/>
    </location>
</feature>
<evidence type="ECO:0000256" key="4">
    <source>
        <dbReference type="ARBA" id="ARBA00022989"/>
    </source>
</evidence>
<name>A0ABT8GGC5_9MICO</name>
<feature type="transmembrane region" description="Helical" evidence="6">
    <location>
        <begin position="66"/>
        <end position="89"/>
    </location>
</feature>
<comment type="subcellular location">
    <subcellularLocation>
        <location evidence="1">Cell membrane</location>
        <topology evidence="1">Multi-pass membrane protein</topology>
    </subcellularLocation>
</comment>
<evidence type="ECO:0000256" key="3">
    <source>
        <dbReference type="ARBA" id="ARBA00022692"/>
    </source>
</evidence>
<keyword evidence="3 6" id="KW-0812">Transmembrane</keyword>
<feature type="transmembrane region" description="Helical" evidence="6">
    <location>
        <begin position="194"/>
        <end position="213"/>
    </location>
</feature>
<feature type="transmembrane region" description="Helical" evidence="6">
    <location>
        <begin position="6"/>
        <end position="29"/>
    </location>
</feature>
<reference evidence="7" key="1">
    <citation type="submission" date="2023-06" db="EMBL/GenBank/DDBJ databases">
        <title>Egi l300058.</title>
        <authorList>
            <person name="Gao L."/>
            <person name="Fang B.-Z."/>
            <person name="Li W.-J."/>
        </authorList>
    </citation>
    <scope>NUCLEOTIDE SEQUENCE</scope>
    <source>
        <strain evidence="7">EGI L300058</strain>
    </source>
</reference>
<dbReference type="InterPro" id="IPR001123">
    <property type="entry name" value="LeuE-type"/>
</dbReference>
<dbReference type="RefSeq" id="WP_301141885.1">
    <property type="nucleotide sequence ID" value="NZ_JAUHQA010000001.1"/>
</dbReference>
<accession>A0ABT8GGC5</accession>
<keyword evidence="2" id="KW-1003">Cell membrane</keyword>
<sequence>MITGESLLAFVALASVLVAIPGPSVLFIVGRALQHGRRGALLSVLGNAGGFVVHAVLVAAGVGALVAASATAFTVLKIAGGIYLVYLGLQAIRHRRDGLGDPSVVDPDDGTFPPLSVRRALSESFLVGVANPKTLVFMVAVLPQFVDPARGPAWPQILELGVVFALMAVLVDSVWALAAARARGWIASSPARVARVRAAGGGMLAALGVVLMASRRAA</sequence>
<evidence type="ECO:0000313" key="7">
    <source>
        <dbReference type="EMBL" id="MDN4480483.1"/>
    </source>
</evidence>
<evidence type="ECO:0000256" key="5">
    <source>
        <dbReference type="ARBA" id="ARBA00023136"/>
    </source>
</evidence>
<comment type="caution">
    <text evidence="7">The sequence shown here is derived from an EMBL/GenBank/DDBJ whole genome shotgun (WGS) entry which is preliminary data.</text>
</comment>
<evidence type="ECO:0000256" key="6">
    <source>
        <dbReference type="SAM" id="Phobius"/>
    </source>
</evidence>
<dbReference type="EMBL" id="JAUHQA010000001">
    <property type="protein sequence ID" value="MDN4480483.1"/>
    <property type="molecule type" value="Genomic_DNA"/>
</dbReference>
<keyword evidence="4 6" id="KW-1133">Transmembrane helix</keyword>
<dbReference type="PANTHER" id="PTHR30086">
    <property type="entry name" value="ARGININE EXPORTER PROTEIN ARGO"/>
    <property type="match status" value="1"/>
</dbReference>
<evidence type="ECO:0000256" key="2">
    <source>
        <dbReference type="ARBA" id="ARBA00022475"/>
    </source>
</evidence>
<keyword evidence="8" id="KW-1185">Reference proteome</keyword>
<dbReference type="Proteomes" id="UP001172708">
    <property type="component" value="Unassembled WGS sequence"/>
</dbReference>
<dbReference type="PIRSF" id="PIRSF006324">
    <property type="entry name" value="LeuE"/>
    <property type="match status" value="1"/>
</dbReference>
<feature type="transmembrane region" description="Helical" evidence="6">
    <location>
        <begin position="125"/>
        <end position="145"/>
    </location>
</feature>
<gene>
    <name evidence="7" type="ORF">QQX02_06050</name>
</gene>
<evidence type="ECO:0000256" key="1">
    <source>
        <dbReference type="ARBA" id="ARBA00004651"/>
    </source>
</evidence>
<keyword evidence="5 6" id="KW-0472">Membrane</keyword>
<protein>
    <submittedName>
        <fullName evidence="7">LysE family translocator</fullName>
    </submittedName>
</protein>
<dbReference type="PANTHER" id="PTHR30086:SF20">
    <property type="entry name" value="ARGININE EXPORTER PROTEIN ARGO-RELATED"/>
    <property type="match status" value="1"/>
</dbReference>
<organism evidence="7 8">
    <name type="scientific">Demequina muriae</name>
    <dbReference type="NCBI Taxonomy" id="3051664"/>
    <lineage>
        <taxon>Bacteria</taxon>
        <taxon>Bacillati</taxon>
        <taxon>Actinomycetota</taxon>
        <taxon>Actinomycetes</taxon>
        <taxon>Micrococcales</taxon>
        <taxon>Demequinaceae</taxon>
        <taxon>Demequina</taxon>
    </lineage>
</organism>
<dbReference type="Pfam" id="PF01810">
    <property type="entry name" value="LysE"/>
    <property type="match status" value="1"/>
</dbReference>
<feature type="transmembrane region" description="Helical" evidence="6">
    <location>
        <begin position="157"/>
        <end position="182"/>
    </location>
</feature>
<evidence type="ECO:0000313" key="8">
    <source>
        <dbReference type="Proteomes" id="UP001172708"/>
    </source>
</evidence>